<evidence type="ECO:0000313" key="3">
    <source>
        <dbReference type="Proteomes" id="UP000215509"/>
    </source>
</evidence>
<comment type="caution">
    <text evidence="2">The sequence shown here is derived from an EMBL/GenBank/DDBJ whole genome shotgun (WGS) entry which is preliminary data.</text>
</comment>
<feature type="transmembrane region" description="Helical" evidence="1">
    <location>
        <begin position="149"/>
        <end position="176"/>
    </location>
</feature>
<name>A0A229ULH3_9BACL</name>
<feature type="transmembrane region" description="Helical" evidence="1">
    <location>
        <begin position="80"/>
        <end position="98"/>
    </location>
</feature>
<feature type="transmembrane region" description="Helical" evidence="1">
    <location>
        <begin position="51"/>
        <end position="68"/>
    </location>
</feature>
<feature type="transmembrane region" description="Helical" evidence="1">
    <location>
        <begin position="196"/>
        <end position="213"/>
    </location>
</feature>
<dbReference type="EMBL" id="NMQW01000033">
    <property type="protein sequence ID" value="OXM84266.1"/>
    <property type="molecule type" value="Genomic_DNA"/>
</dbReference>
<evidence type="ECO:0000313" key="2">
    <source>
        <dbReference type="EMBL" id="OXM84266.1"/>
    </source>
</evidence>
<sequence>MNREVPALKFQSSSLHNERRTFATNWPLHLMMAALVLLWIVLGIHPVEWKQWWIENILPVLCVGFLAFTYHRFTFSNTSYLLIAIFLALHLTGAHYAYKYSPVDFWFKNTFHAQHGISDRWVHFAYGLLLLYPVQEWISFYCSLRRGWLLGFAFSLLLSASAFFEILEMGVALVFSQAGADYMGIQGDPLDSPKDMAMALFGELGGTGCLLWLQEAGFSRREPAR</sequence>
<gene>
    <name evidence="2" type="ORF">CF651_21000</name>
</gene>
<keyword evidence="3" id="KW-1185">Reference proteome</keyword>
<proteinExistence type="predicted"/>
<reference evidence="2 3" key="1">
    <citation type="submission" date="2017-07" db="EMBL/GenBank/DDBJ databases">
        <title>Genome sequencing and assembly of Paenibacillus rigui.</title>
        <authorList>
            <person name="Mayilraj S."/>
        </authorList>
    </citation>
    <scope>NUCLEOTIDE SEQUENCE [LARGE SCALE GENOMIC DNA]</scope>
    <source>
        <strain evidence="2 3">JCM 16352</strain>
    </source>
</reference>
<keyword evidence="1" id="KW-0472">Membrane</keyword>
<keyword evidence="1" id="KW-1133">Transmembrane helix</keyword>
<dbReference type="Proteomes" id="UP000215509">
    <property type="component" value="Unassembled WGS sequence"/>
</dbReference>
<keyword evidence="1" id="KW-0812">Transmembrane</keyword>
<organism evidence="2 3">
    <name type="scientific">Paenibacillus rigui</name>
    <dbReference type="NCBI Taxonomy" id="554312"/>
    <lineage>
        <taxon>Bacteria</taxon>
        <taxon>Bacillati</taxon>
        <taxon>Bacillota</taxon>
        <taxon>Bacilli</taxon>
        <taxon>Bacillales</taxon>
        <taxon>Paenibacillaceae</taxon>
        <taxon>Paenibacillus</taxon>
    </lineage>
</organism>
<dbReference type="OrthoDB" id="9786473at2"/>
<evidence type="ECO:0008006" key="4">
    <source>
        <dbReference type="Google" id="ProtNLM"/>
    </source>
</evidence>
<accession>A0A229ULH3</accession>
<protein>
    <recommendedName>
        <fullName evidence="4">DUF2238 domain-containing protein</fullName>
    </recommendedName>
</protein>
<feature type="transmembrane region" description="Helical" evidence="1">
    <location>
        <begin position="26"/>
        <end position="45"/>
    </location>
</feature>
<feature type="transmembrane region" description="Helical" evidence="1">
    <location>
        <begin position="121"/>
        <end position="142"/>
    </location>
</feature>
<dbReference type="InterPro" id="IPR014509">
    <property type="entry name" value="YjdF-like"/>
</dbReference>
<evidence type="ECO:0000256" key="1">
    <source>
        <dbReference type="SAM" id="Phobius"/>
    </source>
</evidence>
<dbReference type="Pfam" id="PF09997">
    <property type="entry name" value="DUF2238"/>
    <property type="match status" value="1"/>
</dbReference>
<dbReference type="AlphaFoldDB" id="A0A229ULH3"/>